<evidence type="ECO:0000313" key="2">
    <source>
        <dbReference type="Proteomes" id="UP000024635"/>
    </source>
</evidence>
<proteinExistence type="predicted"/>
<evidence type="ECO:0000313" key="1">
    <source>
        <dbReference type="EMBL" id="EYC17559.1"/>
    </source>
</evidence>
<accession>A0A016UQ98</accession>
<organism evidence="1 2">
    <name type="scientific">Ancylostoma ceylanicum</name>
    <dbReference type="NCBI Taxonomy" id="53326"/>
    <lineage>
        <taxon>Eukaryota</taxon>
        <taxon>Metazoa</taxon>
        <taxon>Ecdysozoa</taxon>
        <taxon>Nematoda</taxon>
        <taxon>Chromadorea</taxon>
        <taxon>Rhabditida</taxon>
        <taxon>Rhabditina</taxon>
        <taxon>Rhabditomorpha</taxon>
        <taxon>Strongyloidea</taxon>
        <taxon>Ancylostomatidae</taxon>
        <taxon>Ancylostomatinae</taxon>
        <taxon>Ancylostoma</taxon>
    </lineage>
</organism>
<dbReference type="AlphaFoldDB" id="A0A016UQ98"/>
<sequence length="70" mass="7904">MHDKAYVFMIRMNAHLFATGSFLATAVTETTKEAIAITPQLNLVNFVPDLEQRRIWEFGFSVDDSTALVL</sequence>
<keyword evidence="2" id="KW-1185">Reference proteome</keyword>
<name>A0A016UQ98_9BILA</name>
<comment type="caution">
    <text evidence="1">The sequence shown here is derived from an EMBL/GenBank/DDBJ whole genome shotgun (WGS) entry which is preliminary data.</text>
</comment>
<protein>
    <submittedName>
        <fullName evidence="1">Uncharacterized protein</fullName>
    </submittedName>
</protein>
<reference evidence="2" key="1">
    <citation type="journal article" date="2015" name="Nat. Genet.">
        <title>The genome and transcriptome of the zoonotic hookworm Ancylostoma ceylanicum identify infection-specific gene families.</title>
        <authorList>
            <person name="Schwarz E.M."/>
            <person name="Hu Y."/>
            <person name="Antoshechkin I."/>
            <person name="Miller M.M."/>
            <person name="Sternberg P.W."/>
            <person name="Aroian R.V."/>
        </authorList>
    </citation>
    <scope>NUCLEOTIDE SEQUENCE</scope>
    <source>
        <strain evidence="2">HY135</strain>
    </source>
</reference>
<dbReference type="EMBL" id="JARK01001366">
    <property type="protein sequence ID" value="EYC17559.1"/>
    <property type="molecule type" value="Genomic_DNA"/>
</dbReference>
<dbReference type="Proteomes" id="UP000024635">
    <property type="component" value="Unassembled WGS sequence"/>
</dbReference>
<gene>
    <name evidence="1" type="primary">Acey_s0030.g2135</name>
    <name evidence="1" type="ORF">Y032_0030g2135</name>
</gene>